<comment type="caution">
    <text evidence="2">The sequence shown here is derived from an EMBL/GenBank/DDBJ whole genome shotgun (WGS) entry which is preliminary data.</text>
</comment>
<gene>
    <name evidence="2" type="ORF">PSON_ATCC_30995.1.T0380316</name>
</gene>
<dbReference type="OrthoDB" id="293695at2759"/>
<keyword evidence="1" id="KW-0472">Membrane</keyword>
<accession>A0A8S1MFG3</accession>
<reference evidence="2" key="1">
    <citation type="submission" date="2021-01" db="EMBL/GenBank/DDBJ databases">
        <authorList>
            <consortium name="Genoscope - CEA"/>
            <person name="William W."/>
        </authorList>
    </citation>
    <scope>NUCLEOTIDE SEQUENCE</scope>
</reference>
<sequence>MFICSLFREFKMKSQIIILDIIILLLVLSVCALGIYIEASIFYYISLESSNIMMNTTDIKQIDCIGKQVESYLITKHQRSIQLIDNIASFLFYFANNQDKFIVKDNLDLCLTQDDYEKTKYNKNIPQFCQQIHSDLYEQMRNNKNITLLIKGLTQLDQYSQLFNIQLPNFLQVVDISSIIFDSLYPAGLLVKDYNPQERIWYKNHMEQVNITQNEFFFFTDVYQIMYGTQQYSFSITQSLFNNQREFFGILKTVLFITDPYLQKIKFNVLLINSQGQVMYNGLENQTNDMEILYIYNETKTGFNLNDWKEIEYKANQDQSLQSKTNEGSLLTLYNKVYEQFVNLKCKKFKKENLTLILFTNLTAQYILEQKILDNQSVFLLQYGFAVLIIFGLAIILFCLSLIFINLICKPIVNLRQKISQHVMEIGNNTDKMMFKIHQKKNNNADLINKLNEMFMNISDTLKLNSNKKTEQCRLIEKMYYNRRNQKESCEKLNQQIRLLPDYNSKNFDFNEFNEEILKLLMNCTNTQL</sequence>
<dbReference type="AlphaFoldDB" id="A0A8S1MFG3"/>
<evidence type="ECO:0000313" key="3">
    <source>
        <dbReference type="Proteomes" id="UP000692954"/>
    </source>
</evidence>
<organism evidence="2 3">
    <name type="scientific">Paramecium sonneborni</name>
    <dbReference type="NCBI Taxonomy" id="65129"/>
    <lineage>
        <taxon>Eukaryota</taxon>
        <taxon>Sar</taxon>
        <taxon>Alveolata</taxon>
        <taxon>Ciliophora</taxon>
        <taxon>Intramacronucleata</taxon>
        <taxon>Oligohymenophorea</taxon>
        <taxon>Peniculida</taxon>
        <taxon>Parameciidae</taxon>
        <taxon>Paramecium</taxon>
    </lineage>
</organism>
<name>A0A8S1MFG3_9CILI</name>
<keyword evidence="1" id="KW-0812">Transmembrane</keyword>
<evidence type="ECO:0000256" key="1">
    <source>
        <dbReference type="SAM" id="Phobius"/>
    </source>
</evidence>
<keyword evidence="3" id="KW-1185">Reference proteome</keyword>
<feature type="transmembrane region" description="Helical" evidence="1">
    <location>
        <begin position="21"/>
        <end position="45"/>
    </location>
</feature>
<dbReference type="Proteomes" id="UP000692954">
    <property type="component" value="Unassembled WGS sequence"/>
</dbReference>
<dbReference type="EMBL" id="CAJJDN010000038">
    <property type="protein sequence ID" value="CAD8079167.1"/>
    <property type="molecule type" value="Genomic_DNA"/>
</dbReference>
<proteinExistence type="predicted"/>
<keyword evidence="1" id="KW-1133">Transmembrane helix</keyword>
<protein>
    <submittedName>
        <fullName evidence="2">Uncharacterized protein</fullName>
    </submittedName>
</protein>
<feature type="transmembrane region" description="Helical" evidence="1">
    <location>
        <begin position="383"/>
        <end position="409"/>
    </location>
</feature>
<evidence type="ECO:0000313" key="2">
    <source>
        <dbReference type="EMBL" id="CAD8079167.1"/>
    </source>
</evidence>